<dbReference type="Proteomes" id="UP001596547">
    <property type="component" value="Unassembled WGS sequence"/>
</dbReference>
<dbReference type="InterPro" id="IPR050315">
    <property type="entry name" value="FAD-oxidoreductase_2"/>
</dbReference>
<dbReference type="GeneID" id="79317440"/>
<dbReference type="GO" id="GO:0008202">
    <property type="term" value="P:steroid metabolic process"/>
    <property type="evidence" value="ECO:0007669"/>
    <property type="project" value="UniProtKB-ARBA"/>
</dbReference>
<dbReference type="Gene3D" id="3.50.50.60">
    <property type="entry name" value="FAD/NAD(P)-binding domain"/>
    <property type="match status" value="1"/>
</dbReference>
<dbReference type="Pfam" id="PF00890">
    <property type="entry name" value="FAD_binding_2"/>
    <property type="match status" value="1"/>
</dbReference>
<evidence type="ECO:0000256" key="3">
    <source>
        <dbReference type="ARBA" id="ARBA00022827"/>
    </source>
</evidence>
<dbReference type="PANTHER" id="PTHR43400">
    <property type="entry name" value="FUMARATE REDUCTASE"/>
    <property type="match status" value="1"/>
</dbReference>
<dbReference type="GO" id="GO:0016491">
    <property type="term" value="F:oxidoreductase activity"/>
    <property type="evidence" value="ECO:0007669"/>
    <property type="project" value="UniProtKB-KW"/>
</dbReference>
<evidence type="ECO:0000313" key="7">
    <source>
        <dbReference type="Proteomes" id="UP001596547"/>
    </source>
</evidence>
<evidence type="ECO:0000256" key="4">
    <source>
        <dbReference type="ARBA" id="ARBA00023002"/>
    </source>
</evidence>
<dbReference type="AlphaFoldDB" id="A0ABD6ADP4"/>
<organism evidence="6 7">
    <name type="scientific">Halomarina halobia</name>
    <dbReference type="NCBI Taxonomy" id="3033386"/>
    <lineage>
        <taxon>Archaea</taxon>
        <taxon>Methanobacteriati</taxon>
        <taxon>Methanobacteriota</taxon>
        <taxon>Stenosarchaea group</taxon>
        <taxon>Halobacteria</taxon>
        <taxon>Halobacteriales</taxon>
        <taxon>Natronomonadaceae</taxon>
        <taxon>Halomarina</taxon>
    </lineage>
</organism>
<evidence type="ECO:0000256" key="1">
    <source>
        <dbReference type="ARBA" id="ARBA00001974"/>
    </source>
</evidence>
<dbReference type="EMBL" id="JBHTBF010000003">
    <property type="protein sequence ID" value="MFC7318382.1"/>
    <property type="molecule type" value="Genomic_DNA"/>
</dbReference>
<dbReference type="PANTHER" id="PTHR43400:SF10">
    <property type="entry name" value="3-OXOSTEROID 1-DEHYDROGENASE"/>
    <property type="match status" value="1"/>
</dbReference>
<keyword evidence="4" id="KW-0560">Oxidoreductase</keyword>
<comment type="caution">
    <text evidence="6">The sequence shown here is derived from an EMBL/GenBank/DDBJ whole genome shotgun (WGS) entry which is preliminary data.</text>
</comment>
<evidence type="ECO:0000259" key="5">
    <source>
        <dbReference type="Pfam" id="PF00890"/>
    </source>
</evidence>
<keyword evidence="7" id="KW-1185">Reference proteome</keyword>
<feature type="domain" description="FAD-dependent oxidoreductase 2 FAD-binding" evidence="5">
    <location>
        <begin position="28"/>
        <end position="447"/>
    </location>
</feature>
<sequence>MSAEQRTLEDGASEIVDAASVEWDVETDVLVAGGGGTGLVAALVASEAPDLQVTVLEKTDEVGGNTSLSTGMIPAAGTRFQREAGIEETPEDMMRDVMEKNGGEADEAMVRRLCTESANLIHYLVDEWDVSLSLVDDFRYPKHSEYRMHAPPGRNGANLVAELRKRVKGASNIELLTNAPVTKLVAEEGAVVGCVAGERREEAIACERVILATDGFAGNKRMVTEWTEGLEDALYFGADGNTGDGIRWGAHLGGELACMDAYQGHASVAYQTGALSTYAVIMNGGIMVNADGERFGDESAGYSEFAVDVLRQPGGVAYELFDERIFRRLEGAFDDFDEAVELGAYVRGDTVAELADRYGFDAAAAEAAVERYNDAVEAGEPDGTGREDGTHVLEPPFYGAEVTGALFHTQGGLVVDEYARVLRADGSIVENLYAGGGTAVGISGHGAGGYLSGNGLTAALGLGRLAGIHARESLAE</sequence>
<dbReference type="InterPro" id="IPR027477">
    <property type="entry name" value="Succ_DH/fumarate_Rdtase_cat_sf"/>
</dbReference>
<dbReference type="InterPro" id="IPR003953">
    <property type="entry name" value="FAD-dep_OxRdtase_2_FAD-bd"/>
</dbReference>
<keyword evidence="2" id="KW-0285">Flavoprotein</keyword>
<accession>A0ABD6ADP4</accession>
<protein>
    <submittedName>
        <fullName evidence="6">FAD-binding protein</fullName>
    </submittedName>
</protein>
<evidence type="ECO:0000313" key="6">
    <source>
        <dbReference type="EMBL" id="MFC7318382.1"/>
    </source>
</evidence>
<dbReference type="Gene3D" id="3.90.700.10">
    <property type="entry name" value="Succinate dehydrogenase/fumarate reductase flavoprotein, catalytic domain"/>
    <property type="match status" value="1"/>
</dbReference>
<dbReference type="SUPFAM" id="SSF51905">
    <property type="entry name" value="FAD/NAD(P)-binding domain"/>
    <property type="match status" value="1"/>
</dbReference>
<reference evidence="6 7" key="1">
    <citation type="journal article" date="2019" name="Int. J. Syst. Evol. Microbiol.">
        <title>The Global Catalogue of Microorganisms (GCM) 10K type strain sequencing project: providing services to taxonomists for standard genome sequencing and annotation.</title>
        <authorList>
            <consortium name="The Broad Institute Genomics Platform"/>
            <consortium name="The Broad Institute Genome Sequencing Center for Infectious Disease"/>
            <person name="Wu L."/>
            <person name="Ma J."/>
        </authorList>
    </citation>
    <scope>NUCLEOTIDE SEQUENCE [LARGE SCALE GENOMIC DNA]</scope>
    <source>
        <strain evidence="6 7">PSR21</strain>
    </source>
</reference>
<gene>
    <name evidence="6" type="ORF">ACFQPE_16505</name>
</gene>
<dbReference type="RefSeq" id="WP_276305828.1">
    <property type="nucleotide sequence ID" value="NZ_CP119993.1"/>
</dbReference>
<dbReference type="SUPFAM" id="SSF56425">
    <property type="entry name" value="Succinate dehydrogenase/fumarate reductase flavoprotein, catalytic domain"/>
    <property type="match status" value="1"/>
</dbReference>
<proteinExistence type="predicted"/>
<comment type="cofactor">
    <cofactor evidence="1">
        <name>FAD</name>
        <dbReference type="ChEBI" id="CHEBI:57692"/>
    </cofactor>
</comment>
<keyword evidence="3" id="KW-0274">FAD</keyword>
<dbReference type="InterPro" id="IPR036188">
    <property type="entry name" value="FAD/NAD-bd_sf"/>
</dbReference>
<name>A0ABD6ADP4_9EURY</name>
<evidence type="ECO:0000256" key="2">
    <source>
        <dbReference type="ARBA" id="ARBA00022630"/>
    </source>
</evidence>